<dbReference type="CDD" id="cd00200">
    <property type="entry name" value="WD40"/>
    <property type="match status" value="1"/>
</dbReference>
<feature type="repeat" description="WD" evidence="9">
    <location>
        <begin position="62"/>
        <end position="104"/>
    </location>
</feature>
<sequence length="492" mass="54929">MKIKALTRSLDNHAPARLGDAAPVQRNLDPHMHPFEKPREYTRALNAAKLDRLFAKPFVAALEGHIDGVYALARHPKRLDIMASGSGDGEIKLWDLNHQRCLYTYPRAHAGIIQSLCISPLSFSNGTASKRMLSCSTDRTIKMWNADPVPAGHGEFAEYKESDDEDEDDEVSGAHDAALFSLQPHEQAPSEPLTVYQGKTAFNSLSHHAHLPRFASASSTVQIWDMNRGGGSDALVTMQMGIDAVHVVRYNQSETDVLASAGTDRGITLYDVRSGKPLHKVVLTMRANDIAWSPMEPTTFAVASEDHNMYTFDMRNLSSATQIYKGHVGAVMSVDWAPTGQGLVTGSYDRTVRLWDVGKGARSRDVYHTKRMQKVFSVAYTLDARFVLSGSDDGNVRLWKHSASDKLGIVSARERASREYAQALRRRWNSVGDVAKIERQRHVPKPIRSAQKLQHTMLEARRVKEERRRKHTKSGTKKPKAARKSVVLEEKE</sequence>
<dbReference type="Pfam" id="PF00400">
    <property type="entry name" value="WD40"/>
    <property type="match status" value="4"/>
</dbReference>
<organism evidence="12 13">
    <name type="scientific">Malassezia pachydermatis</name>
    <dbReference type="NCBI Taxonomy" id="77020"/>
    <lineage>
        <taxon>Eukaryota</taxon>
        <taxon>Fungi</taxon>
        <taxon>Dikarya</taxon>
        <taxon>Basidiomycota</taxon>
        <taxon>Ustilaginomycotina</taxon>
        <taxon>Malasseziomycetes</taxon>
        <taxon>Malasseziales</taxon>
        <taxon>Malasseziaceae</taxon>
        <taxon>Malassezia</taxon>
    </lineage>
</organism>
<dbReference type="GO" id="GO:0000462">
    <property type="term" value="P:maturation of SSU-rRNA from tricistronic rRNA transcript (SSU-rRNA, 5.8S rRNA, LSU-rRNA)"/>
    <property type="evidence" value="ECO:0007669"/>
    <property type="project" value="TreeGrafter"/>
</dbReference>
<dbReference type="PROSITE" id="PS00678">
    <property type="entry name" value="WD_REPEATS_1"/>
    <property type="match status" value="2"/>
</dbReference>
<evidence type="ECO:0000256" key="2">
    <source>
        <dbReference type="ARBA" id="ARBA00005649"/>
    </source>
</evidence>
<evidence type="ECO:0000313" key="13">
    <source>
        <dbReference type="Proteomes" id="UP000037751"/>
    </source>
</evidence>
<dbReference type="InterPro" id="IPR001680">
    <property type="entry name" value="WD40_rpt"/>
</dbReference>
<feature type="repeat" description="WD" evidence="9">
    <location>
        <begin position="368"/>
        <end position="400"/>
    </location>
</feature>
<dbReference type="OrthoDB" id="10249065at2759"/>
<keyword evidence="13" id="KW-1185">Reference proteome</keyword>
<reference evidence="12 13" key="1">
    <citation type="submission" date="2015-07" db="EMBL/GenBank/DDBJ databases">
        <title>Draft Genome Sequence of Malassezia furfur CBS1878 and Malassezia pachydermatis CBS1879.</title>
        <authorList>
            <person name="Triana S."/>
            <person name="Ohm R."/>
            <person name="Gonzalez A."/>
            <person name="DeCock H."/>
            <person name="Restrepo S."/>
            <person name="Celis A."/>
        </authorList>
    </citation>
    <scope>NUCLEOTIDE SEQUENCE [LARGE SCALE GENOMIC DNA]</scope>
    <source>
        <strain evidence="12 13">CBS 1879</strain>
    </source>
</reference>
<dbReference type="InterPro" id="IPR036322">
    <property type="entry name" value="WD40_repeat_dom_sf"/>
</dbReference>
<protein>
    <recommendedName>
        <fullName evidence="3">DDB1- and CUL4-associated factor 13</fullName>
    </recommendedName>
    <alternativeName>
        <fullName evidence="8">WD repeat and SOF domain-containing protein 1</fullName>
    </alternativeName>
</protein>
<dbReference type="GeneID" id="28727472"/>
<dbReference type="InterPro" id="IPR020472">
    <property type="entry name" value="WD40_PAC1"/>
</dbReference>
<accession>A0A0M8MNB8</accession>
<feature type="repeat" description="WD" evidence="9">
    <location>
        <begin position="324"/>
        <end position="365"/>
    </location>
</feature>
<dbReference type="InterPro" id="IPR015943">
    <property type="entry name" value="WD40/YVTN_repeat-like_dom_sf"/>
</dbReference>
<dbReference type="InterPro" id="IPR019775">
    <property type="entry name" value="WD40_repeat_CS"/>
</dbReference>
<dbReference type="PROSITE" id="PS50294">
    <property type="entry name" value="WD_REPEATS_REGION"/>
    <property type="match status" value="3"/>
</dbReference>
<keyword evidence="4 9" id="KW-0853">WD repeat</keyword>
<dbReference type="STRING" id="77020.A0A0M8MNB8"/>
<dbReference type="PRINTS" id="PR00320">
    <property type="entry name" value="GPROTEINBRPT"/>
</dbReference>
<dbReference type="SUPFAM" id="SSF50978">
    <property type="entry name" value="WD40 repeat-like"/>
    <property type="match status" value="1"/>
</dbReference>
<evidence type="ECO:0000256" key="8">
    <source>
        <dbReference type="ARBA" id="ARBA00032239"/>
    </source>
</evidence>
<evidence type="ECO:0000256" key="10">
    <source>
        <dbReference type="SAM" id="MobiDB-lite"/>
    </source>
</evidence>
<dbReference type="VEuPathDB" id="FungiDB:Malapachy_1087"/>
<comment type="similarity">
    <text evidence="2">Belongs to the WD repeat DCAF13/WDSOF1 family.</text>
</comment>
<keyword evidence="5" id="KW-0677">Repeat</keyword>
<dbReference type="PANTHER" id="PTHR22851">
    <property type="entry name" value="U3 SMALL NUCLEOLAR RNA U3 SNORNA ASSOCIATED PROTEIN"/>
    <property type="match status" value="1"/>
</dbReference>
<dbReference type="PROSITE" id="PS50082">
    <property type="entry name" value="WD_REPEATS_2"/>
    <property type="match status" value="3"/>
</dbReference>
<comment type="subcellular location">
    <subcellularLocation>
        <location evidence="1">Nucleus</location>
        <location evidence="1">Nucleolus</location>
    </subcellularLocation>
</comment>
<evidence type="ECO:0000256" key="3">
    <source>
        <dbReference type="ARBA" id="ARBA00021762"/>
    </source>
</evidence>
<dbReference type="InterPro" id="IPR007287">
    <property type="entry name" value="Sof1"/>
</dbReference>
<dbReference type="Gene3D" id="2.130.10.10">
    <property type="entry name" value="YVTN repeat-like/Quinoprotein amine dehydrogenase"/>
    <property type="match status" value="2"/>
</dbReference>
<feature type="domain" description="Sof1-like protein" evidence="11">
    <location>
        <begin position="403"/>
        <end position="486"/>
    </location>
</feature>
<evidence type="ECO:0000256" key="4">
    <source>
        <dbReference type="ARBA" id="ARBA00022574"/>
    </source>
</evidence>
<evidence type="ECO:0000313" key="12">
    <source>
        <dbReference type="EMBL" id="KOS15038.1"/>
    </source>
</evidence>
<dbReference type="RefSeq" id="XP_017992670.1">
    <property type="nucleotide sequence ID" value="XM_018135597.1"/>
</dbReference>
<evidence type="ECO:0000259" key="11">
    <source>
        <dbReference type="Pfam" id="PF04158"/>
    </source>
</evidence>
<evidence type="ECO:0000256" key="9">
    <source>
        <dbReference type="PROSITE-ProRule" id="PRU00221"/>
    </source>
</evidence>
<name>A0A0M8MNB8_9BASI</name>
<dbReference type="AlphaFoldDB" id="A0A0M8MNB8"/>
<keyword evidence="7" id="KW-0687">Ribonucleoprotein</keyword>
<dbReference type="Pfam" id="PF04158">
    <property type="entry name" value="Sof1"/>
    <property type="match status" value="1"/>
</dbReference>
<feature type="region of interest" description="Disordered" evidence="10">
    <location>
        <begin position="459"/>
        <end position="492"/>
    </location>
</feature>
<feature type="region of interest" description="Disordered" evidence="10">
    <location>
        <begin position="16"/>
        <end position="35"/>
    </location>
</feature>
<evidence type="ECO:0000256" key="1">
    <source>
        <dbReference type="ARBA" id="ARBA00004604"/>
    </source>
</evidence>
<dbReference type="GO" id="GO:0032040">
    <property type="term" value="C:small-subunit processome"/>
    <property type="evidence" value="ECO:0007669"/>
    <property type="project" value="TreeGrafter"/>
</dbReference>
<feature type="compositionally biased region" description="Basic residues" evidence="10">
    <location>
        <begin position="467"/>
        <end position="483"/>
    </location>
</feature>
<dbReference type="GO" id="GO:0016567">
    <property type="term" value="P:protein ubiquitination"/>
    <property type="evidence" value="ECO:0007669"/>
    <property type="project" value="UniProtKB-UniPathway"/>
</dbReference>
<proteinExistence type="inferred from homology"/>
<keyword evidence="6" id="KW-0539">Nucleus</keyword>
<evidence type="ECO:0000256" key="5">
    <source>
        <dbReference type="ARBA" id="ARBA00022737"/>
    </source>
</evidence>
<dbReference type="EMBL" id="LGAV01000003">
    <property type="protein sequence ID" value="KOS15038.1"/>
    <property type="molecule type" value="Genomic_DNA"/>
</dbReference>
<comment type="caution">
    <text evidence="12">The sequence shown here is derived from an EMBL/GenBank/DDBJ whole genome shotgun (WGS) entry which is preliminary data.</text>
</comment>
<dbReference type="InterPro" id="IPR051733">
    <property type="entry name" value="WD_repeat_DCAF13/WDSOF1"/>
</dbReference>
<evidence type="ECO:0000256" key="7">
    <source>
        <dbReference type="ARBA" id="ARBA00023274"/>
    </source>
</evidence>
<evidence type="ECO:0000256" key="6">
    <source>
        <dbReference type="ARBA" id="ARBA00023242"/>
    </source>
</evidence>
<gene>
    <name evidence="12" type="ORF">Malapachy_1087</name>
</gene>
<dbReference type="Proteomes" id="UP000037751">
    <property type="component" value="Unassembled WGS sequence"/>
</dbReference>
<dbReference type="PANTHER" id="PTHR22851:SF0">
    <property type="entry name" value="DDB1- AND CUL4-ASSOCIATED FACTOR 13"/>
    <property type="match status" value="1"/>
</dbReference>
<dbReference type="UniPathway" id="UPA00143"/>
<dbReference type="SMART" id="SM00320">
    <property type="entry name" value="WD40"/>
    <property type="match status" value="7"/>
</dbReference>